<proteinExistence type="predicted"/>
<reference evidence="3" key="1">
    <citation type="submission" date="2022-11" db="UniProtKB">
        <authorList>
            <consortium name="WormBaseParasite"/>
        </authorList>
    </citation>
    <scope>IDENTIFICATION</scope>
</reference>
<evidence type="ECO:0000313" key="2">
    <source>
        <dbReference type="Proteomes" id="UP000887561"/>
    </source>
</evidence>
<name>A0A915M863_MELJA</name>
<accession>A0A915M863</accession>
<dbReference type="WBParaSite" id="scaffold3012_cov167.g5827">
    <property type="protein sequence ID" value="scaffold3012_cov167.g5827"/>
    <property type="gene ID" value="scaffold3012_cov167.g5827"/>
</dbReference>
<keyword evidence="2" id="KW-1185">Reference proteome</keyword>
<sequence length="431" mass="48909">MWDYFNYGVDKEKFGFSLRKESRNTYEIVTLDKRDMKIENEEGRIFHSQSYTAFREESENTNQKIKEIEINDDSQTIASIYTSVHNIMDNIFVNILKEFKQDGKVNNHPELELAEQAQGKVEGIGEGTSNFPVEDKKSVNLHYVGGLSLNDVKELRHKVNDSQVKSHGKPSKVIINLDYCEEILTLLDDIVNIFIDVIKDVTNKLEGKNKVKFIYNCHLKENGDNSDNFIIAHIPIMQEELIKGETKVIITNCGFSRMIEAFAFNIQVICLPDLTDLIKNAKAKELNEDKGKQVINEDTGLKSAYKAALAPEKSSMKTHKKEAAEHKTVNFGQTSGSKHSPSKSKKGAIESQLDTATTSRMGEIREEGYDSDKEVPKRFSCFGLRCKRGVDGEDSFNLKYDEIVANIEMIDGTFEKNTLVQVLMDMLTTEM</sequence>
<evidence type="ECO:0000313" key="3">
    <source>
        <dbReference type="WBParaSite" id="scaffold3012_cov167.g5827"/>
    </source>
</evidence>
<evidence type="ECO:0000256" key="1">
    <source>
        <dbReference type="SAM" id="MobiDB-lite"/>
    </source>
</evidence>
<dbReference type="Proteomes" id="UP000887561">
    <property type="component" value="Unplaced"/>
</dbReference>
<organism evidence="2 3">
    <name type="scientific">Meloidogyne javanica</name>
    <name type="common">Root-knot nematode worm</name>
    <dbReference type="NCBI Taxonomy" id="6303"/>
    <lineage>
        <taxon>Eukaryota</taxon>
        <taxon>Metazoa</taxon>
        <taxon>Ecdysozoa</taxon>
        <taxon>Nematoda</taxon>
        <taxon>Chromadorea</taxon>
        <taxon>Rhabditida</taxon>
        <taxon>Tylenchina</taxon>
        <taxon>Tylenchomorpha</taxon>
        <taxon>Tylenchoidea</taxon>
        <taxon>Meloidogynidae</taxon>
        <taxon>Meloidogyninae</taxon>
        <taxon>Meloidogyne</taxon>
        <taxon>Meloidogyne incognita group</taxon>
    </lineage>
</organism>
<dbReference type="AlphaFoldDB" id="A0A915M863"/>
<protein>
    <submittedName>
        <fullName evidence="3">Uncharacterized protein</fullName>
    </submittedName>
</protein>
<feature type="region of interest" description="Disordered" evidence="1">
    <location>
        <begin position="311"/>
        <end position="363"/>
    </location>
</feature>